<dbReference type="EMBL" id="CAADRA010006397">
    <property type="protein sequence ID" value="VFT94857.1"/>
    <property type="molecule type" value="Genomic_DNA"/>
</dbReference>
<dbReference type="SUPFAM" id="SSF51197">
    <property type="entry name" value="Clavaminate synthase-like"/>
    <property type="match status" value="1"/>
</dbReference>
<dbReference type="InterPro" id="IPR003347">
    <property type="entry name" value="JmjC_dom"/>
</dbReference>
<dbReference type="Proteomes" id="UP000332933">
    <property type="component" value="Unassembled WGS sequence"/>
</dbReference>
<dbReference type="InterPro" id="IPR041667">
    <property type="entry name" value="Cupin_8"/>
</dbReference>
<reference evidence="2" key="2">
    <citation type="submission" date="2019-06" db="EMBL/GenBank/DDBJ databases">
        <title>Genomics analysis of Aphanomyces spp. identifies a new class of oomycete effector associated with host adaptation.</title>
        <authorList>
            <person name="Gaulin E."/>
        </authorList>
    </citation>
    <scope>NUCLEOTIDE SEQUENCE</scope>
    <source>
        <strain evidence="2">CBS 578.67</strain>
    </source>
</reference>
<name>A0A485L9H8_9STRA</name>
<keyword evidence="4" id="KW-1185">Reference proteome</keyword>
<dbReference type="AlphaFoldDB" id="A0A485L9H8"/>
<evidence type="ECO:0000313" key="2">
    <source>
        <dbReference type="EMBL" id="KAF0690494.1"/>
    </source>
</evidence>
<dbReference type="GO" id="GO:0005634">
    <property type="term" value="C:nucleus"/>
    <property type="evidence" value="ECO:0007669"/>
    <property type="project" value="TreeGrafter"/>
</dbReference>
<dbReference type="PANTHER" id="PTHR12480:SF22">
    <property type="entry name" value="JMJC DOMAIN-CONTAINING PROTEIN"/>
    <property type="match status" value="1"/>
</dbReference>
<dbReference type="GO" id="GO:0106140">
    <property type="term" value="F:P-TEFb complex binding"/>
    <property type="evidence" value="ECO:0007669"/>
    <property type="project" value="TreeGrafter"/>
</dbReference>
<dbReference type="Gene3D" id="2.60.120.650">
    <property type="entry name" value="Cupin"/>
    <property type="match status" value="1"/>
</dbReference>
<organism evidence="3 4">
    <name type="scientific">Aphanomyces stellatus</name>
    <dbReference type="NCBI Taxonomy" id="120398"/>
    <lineage>
        <taxon>Eukaryota</taxon>
        <taxon>Sar</taxon>
        <taxon>Stramenopiles</taxon>
        <taxon>Oomycota</taxon>
        <taxon>Saprolegniomycetes</taxon>
        <taxon>Saprolegniales</taxon>
        <taxon>Verrucalvaceae</taxon>
        <taxon>Aphanomyces</taxon>
    </lineage>
</organism>
<evidence type="ECO:0000259" key="1">
    <source>
        <dbReference type="PROSITE" id="PS51184"/>
    </source>
</evidence>
<dbReference type="PROSITE" id="PS51184">
    <property type="entry name" value="JMJC"/>
    <property type="match status" value="1"/>
</dbReference>
<dbReference type="SMART" id="SM00558">
    <property type="entry name" value="JmjC"/>
    <property type="match status" value="1"/>
</dbReference>
<feature type="domain" description="JmjC" evidence="1">
    <location>
        <begin position="365"/>
        <end position="524"/>
    </location>
</feature>
<dbReference type="EMBL" id="VJMH01006376">
    <property type="protein sequence ID" value="KAF0690494.1"/>
    <property type="molecule type" value="Genomic_DNA"/>
</dbReference>
<dbReference type="GO" id="GO:0033749">
    <property type="term" value="F:histone H4R3 demethylase activity"/>
    <property type="evidence" value="ECO:0007669"/>
    <property type="project" value="TreeGrafter"/>
</dbReference>
<proteinExistence type="predicted"/>
<gene>
    <name evidence="3" type="primary">Aste57867_18119</name>
    <name evidence="2" type="ORF">As57867_018057</name>
    <name evidence="3" type="ORF">ASTE57867_18119</name>
</gene>
<dbReference type="GO" id="GO:0005737">
    <property type="term" value="C:cytoplasm"/>
    <property type="evidence" value="ECO:0007669"/>
    <property type="project" value="TreeGrafter"/>
</dbReference>
<sequence>MLQLADIVLCGEDLRRWLLQTTIHLHGADGVGRDLELRVPCCVDMNVEGDKFCQSSDLLPQDCARFKAYLMGVQQGNVACLCRQTSTMPPPVLLKRLPFNVQHADSSRPRFDLDMGSCASFAALYTQEVLDVEASHAMDSLLAMSPHAAYPLLALQNVLDHVRSDLSSERHRINQAATTIHALHRQQTSDTYALAQSRATATHPPSILDRRASKAPTVAKGTKKKVESCALLTSSAATSDQCKTRATTRRMRPGVPIPRFDMRTFTHDEYMALANKSAPFILTHATDVHGAPGVPPWSLSMLNATCGLQQTILKHKSASYNRWAGMDAIAQVPLHAYLDAIHQSVPSPWPHGLSDLYLHDVSVASFCPALLDSFVIPKVFAMDALQTTCTKNAAYWPSLFIGDQHTASGLHVDWGSSAAWMGLLQGRKRWRIASPSQRPFLYERIADTERGKFDADLFAPDLEKYPLLAYVDMYDDVLGEGEVMYIPADCPHQVENLDLTMAVAMNIVDHANLHLHAAYVDRQMKFVEAASPFVAAEYARMLAALEAMPPVTDATTMKDMPFAAFKAAMFDCDRLGAAI</sequence>
<evidence type="ECO:0000313" key="3">
    <source>
        <dbReference type="EMBL" id="VFT94857.1"/>
    </source>
</evidence>
<dbReference type="PANTHER" id="PTHR12480">
    <property type="entry name" value="ARGININE DEMETHYLASE AND LYSYL-HYDROXYLASE JMJD"/>
    <property type="match status" value="1"/>
</dbReference>
<accession>A0A485L9H8</accession>
<reference evidence="3 4" key="1">
    <citation type="submission" date="2019-03" db="EMBL/GenBank/DDBJ databases">
        <authorList>
            <person name="Gaulin E."/>
            <person name="Dumas B."/>
        </authorList>
    </citation>
    <scope>NUCLEOTIDE SEQUENCE [LARGE SCALE GENOMIC DNA]</scope>
    <source>
        <strain evidence="3">CBS 568.67</strain>
    </source>
</reference>
<dbReference type="InterPro" id="IPR050910">
    <property type="entry name" value="JMJD6_ArgDemeth/LysHydrox"/>
</dbReference>
<dbReference type="Pfam" id="PF13621">
    <property type="entry name" value="Cupin_8"/>
    <property type="match status" value="1"/>
</dbReference>
<protein>
    <submittedName>
        <fullName evidence="3">Aste57867_18119 protein</fullName>
    </submittedName>
</protein>
<evidence type="ECO:0000313" key="4">
    <source>
        <dbReference type="Proteomes" id="UP000332933"/>
    </source>
</evidence>
<dbReference type="OrthoDB" id="70760at2759"/>